<gene>
    <name evidence="1" type="ORF">LSCM4_01959</name>
</gene>
<dbReference type="AlphaFoldDB" id="A0A836KDU4"/>
<reference evidence="2" key="2">
    <citation type="journal article" date="2021" name="Sci. Data">
        <title>Chromosome-scale genome sequencing, assembly and annotation of six genomes from subfamily Leishmaniinae.</title>
        <authorList>
            <person name="Almutairi H."/>
            <person name="Urbaniak M.D."/>
            <person name="Bates M.D."/>
            <person name="Jariyapan N."/>
            <person name="Kwakye-Nuako G."/>
            <person name="Thomaz Soccol V."/>
            <person name="Al-Salem W.S."/>
            <person name="Dillon R.J."/>
            <person name="Bates P.A."/>
            <person name="Gatherer D."/>
        </authorList>
    </citation>
    <scope>NUCLEOTIDE SEQUENCE [LARGE SCALE GENOMIC DNA]</scope>
</reference>
<protein>
    <submittedName>
        <fullName evidence="1">Uncharacterized protein</fullName>
    </submittedName>
</protein>
<dbReference type="RefSeq" id="XP_067061035.1">
    <property type="nucleotide sequence ID" value="XM_067203998.1"/>
</dbReference>
<name>A0A836KDU4_9TRYP</name>
<dbReference type="Proteomes" id="UP000674143">
    <property type="component" value="Unassembled WGS sequence"/>
</dbReference>
<accession>A0A836KDU4</accession>
<dbReference type="GeneID" id="92357932"/>
<reference evidence="2" key="1">
    <citation type="journal article" date="2021" name="Microbiol. Resour. Announc.">
        <title>LGAAP: Leishmaniinae Genome Assembly and Annotation Pipeline.</title>
        <authorList>
            <person name="Almutairi H."/>
            <person name="Urbaniak M.D."/>
            <person name="Bates M.D."/>
            <person name="Jariyapan N."/>
            <person name="Kwakye-Nuako G."/>
            <person name="Thomaz-Soccol V."/>
            <person name="Al-Salem W.S."/>
            <person name="Dillon R.J."/>
            <person name="Bates P.A."/>
            <person name="Gatherer D."/>
        </authorList>
    </citation>
    <scope>NUCLEOTIDE SEQUENCE [LARGE SCALE GENOMIC DNA]</scope>
</reference>
<sequence>MVQVAVAVLRQGQGKLRKPPFEGVLMHLQAVCSWLSSEVELHRRACTVTPLGPRR</sequence>
<proteinExistence type="predicted"/>
<evidence type="ECO:0000313" key="1">
    <source>
        <dbReference type="EMBL" id="KAG5472639.1"/>
    </source>
</evidence>
<organism evidence="1 2">
    <name type="scientific">Leishmania orientalis</name>
    <dbReference type="NCBI Taxonomy" id="2249476"/>
    <lineage>
        <taxon>Eukaryota</taxon>
        <taxon>Discoba</taxon>
        <taxon>Euglenozoa</taxon>
        <taxon>Kinetoplastea</taxon>
        <taxon>Metakinetoplastina</taxon>
        <taxon>Trypanosomatida</taxon>
        <taxon>Trypanosomatidae</taxon>
        <taxon>Leishmaniinae</taxon>
        <taxon>Leishmania</taxon>
    </lineage>
</organism>
<dbReference type="EMBL" id="JAFHLR010000030">
    <property type="protein sequence ID" value="KAG5472639.1"/>
    <property type="molecule type" value="Genomic_DNA"/>
</dbReference>
<evidence type="ECO:0000313" key="2">
    <source>
        <dbReference type="Proteomes" id="UP000674143"/>
    </source>
</evidence>
<dbReference type="KEGG" id="loi:92357932"/>
<keyword evidence="2" id="KW-1185">Reference proteome</keyword>
<comment type="caution">
    <text evidence="1">The sequence shown here is derived from an EMBL/GenBank/DDBJ whole genome shotgun (WGS) entry which is preliminary data.</text>
</comment>
<dbReference type="SMR" id="A0A836KDU4"/>